<dbReference type="Gene3D" id="1.10.10.10">
    <property type="entry name" value="Winged helix-like DNA-binding domain superfamily/Winged helix DNA-binding domain"/>
    <property type="match status" value="1"/>
</dbReference>
<dbReference type="FunFam" id="1.10.10.10:FF:000001">
    <property type="entry name" value="LysR family transcriptional regulator"/>
    <property type="match status" value="1"/>
</dbReference>
<dbReference type="PANTHER" id="PTHR30346">
    <property type="entry name" value="TRANSCRIPTIONAL DUAL REGULATOR HCAR-RELATED"/>
    <property type="match status" value="1"/>
</dbReference>
<reference evidence="9 10" key="1">
    <citation type="submission" date="2017-03" db="EMBL/GenBank/DDBJ databases">
        <title>Genomic insights into Mycobacterium simiae human colonization.</title>
        <authorList>
            <person name="Steffani J.L."/>
            <person name="Brunck M.E."/>
            <person name="Cruz E."/>
            <person name="Montiel R."/>
            <person name="Barona F."/>
        </authorList>
    </citation>
    <scope>NUCLEOTIDE SEQUENCE [LARGE SCALE GENOMIC DNA]</scope>
    <source>
        <strain evidence="9 10">MsiGto</strain>
    </source>
</reference>
<evidence type="ECO:0000256" key="1">
    <source>
        <dbReference type="ARBA" id="ARBA00009437"/>
    </source>
</evidence>
<dbReference type="GO" id="GO:0032993">
    <property type="term" value="C:protein-DNA complex"/>
    <property type="evidence" value="ECO:0007669"/>
    <property type="project" value="TreeGrafter"/>
</dbReference>
<dbReference type="PROSITE" id="PS50931">
    <property type="entry name" value="HTH_LYSR"/>
    <property type="match status" value="1"/>
</dbReference>
<dbReference type="Proteomes" id="UP000193040">
    <property type="component" value="Unassembled WGS sequence"/>
</dbReference>
<evidence type="ECO:0000256" key="2">
    <source>
        <dbReference type="ARBA" id="ARBA00023015"/>
    </source>
</evidence>
<comment type="caution">
    <text evidence="9">The sequence shown here is derived from an EMBL/GenBank/DDBJ whole genome shotgun (WGS) entry which is preliminary data.</text>
</comment>
<keyword evidence="3" id="KW-0238">DNA-binding</keyword>
<keyword evidence="2" id="KW-0805">Transcription regulation</keyword>
<dbReference type="InterPro" id="IPR036388">
    <property type="entry name" value="WH-like_DNA-bd_sf"/>
</dbReference>
<dbReference type="PRINTS" id="PR00039">
    <property type="entry name" value="HTHLYSR"/>
</dbReference>
<dbReference type="InterPro" id="IPR000847">
    <property type="entry name" value="LysR_HTH_N"/>
</dbReference>
<evidence type="ECO:0000259" key="8">
    <source>
        <dbReference type="PROSITE" id="PS50931"/>
    </source>
</evidence>
<dbReference type="Pfam" id="PF00126">
    <property type="entry name" value="HTH_1"/>
    <property type="match status" value="1"/>
</dbReference>
<dbReference type="EMBL" id="MZZM01000025">
    <property type="protein sequence ID" value="ORJ58086.1"/>
    <property type="molecule type" value="Genomic_DNA"/>
</dbReference>
<organism evidence="9 10">
    <name type="scientific">Mycobacterium simiae</name>
    <name type="common">Mycobacterium habana</name>
    <dbReference type="NCBI Taxonomy" id="1784"/>
    <lineage>
        <taxon>Bacteria</taxon>
        <taxon>Bacillati</taxon>
        <taxon>Actinomycetota</taxon>
        <taxon>Actinomycetes</taxon>
        <taxon>Mycobacteriales</taxon>
        <taxon>Mycobacteriaceae</taxon>
        <taxon>Mycobacterium</taxon>
        <taxon>Mycobacterium simiae complex</taxon>
    </lineage>
</organism>
<keyword evidence="4" id="KW-0010">Activator</keyword>
<dbReference type="SUPFAM" id="SSF46785">
    <property type="entry name" value="Winged helix' DNA-binding domain"/>
    <property type="match status" value="1"/>
</dbReference>
<dbReference type="Pfam" id="PF03466">
    <property type="entry name" value="LysR_substrate"/>
    <property type="match status" value="1"/>
</dbReference>
<sequence>MAPADLDMRKLRYFVAVAEELNFGRAAARLHIAQPVLSRQIRALEHELGVTLLHRDSRGTTLTAAGSRLLEDGRFLLTEAQALRHRLSRADGPDVVVTVGVLPGLFATAAARAFEAAGPGRRVVIVPVTWAEQAEVVRRGDVQLVYARSPFDLAELATAPLLEEPRDVVLPADDPLAKRPSVSLADLASRRLLQNPASVPEWYALASPQRRREAVQSSVTGVEQKLELVAARAGFAVLPRSTAMAYRRPDLRVAPADDLAPSQVVLAWDGAIADAARDEFIAAAVACAGQTIDPASPA</sequence>
<dbReference type="RefSeq" id="WP_084952554.1">
    <property type="nucleotide sequence ID" value="NZ_MZZM01000025.1"/>
</dbReference>
<dbReference type="GO" id="GO:0003677">
    <property type="term" value="F:DNA binding"/>
    <property type="evidence" value="ECO:0007669"/>
    <property type="project" value="UniProtKB-KW"/>
</dbReference>
<evidence type="ECO:0000256" key="4">
    <source>
        <dbReference type="ARBA" id="ARBA00023159"/>
    </source>
</evidence>
<comment type="function">
    <text evidence="7">Required for the induction the katG gene for catalase. Involved in the response to hydrogen peroxide.</text>
</comment>
<dbReference type="SUPFAM" id="SSF53850">
    <property type="entry name" value="Periplasmic binding protein-like II"/>
    <property type="match status" value="1"/>
</dbReference>
<dbReference type="InterPro" id="IPR036390">
    <property type="entry name" value="WH_DNA-bd_sf"/>
</dbReference>
<dbReference type="STRING" id="1784.VC42_25125"/>
<evidence type="ECO:0000256" key="3">
    <source>
        <dbReference type="ARBA" id="ARBA00023125"/>
    </source>
</evidence>
<dbReference type="Gene3D" id="3.40.190.10">
    <property type="entry name" value="Periplasmic binding protein-like II"/>
    <property type="match status" value="2"/>
</dbReference>
<dbReference type="PANTHER" id="PTHR30346:SF0">
    <property type="entry name" value="HCA OPERON TRANSCRIPTIONAL ACTIVATOR HCAR"/>
    <property type="match status" value="1"/>
</dbReference>
<name>A0A1X0XYY4_MYCSI</name>
<dbReference type="InterPro" id="IPR005119">
    <property type="entry name" value="LysR_subst-bd"/>
</dbReference>
<dbReference type="AlphaFoldDB" id="A0A1X0XYY4"/>
<evidence type="ECO:0000256" key="5">
    <source>
        <dbReference type="ARBA" id="ARBA00023163"/>
    </source>
</evidence>
<evidence type="ECO:0000256" key="7">
    <source>
        <dbReference type="ARBA" id="ARBA00056658"/>
    </source>
</evidence>
<evidence type="ECO:0000256" key="6">
    <source>
        <dbReference type="ARBA" id="ARBA00040885"/>
    </source>
</evidence>
<proteinExistence type="inferred from homology"/>
<evidence type="ECO:0000313" key="10">
    <source>
        <dbReference type="Proteomes" id="UP000193040"/>
    </source>
</evidence>
<evidence type="ECO:0000313" key="9">
    <source>
        <dbReference type="EMBL" id="ORJ58086.1"/>
    </source>
</evidence>
<accession>A0A1X0XYY4</accession>
<dbReference type="GO" id="GO:0003700">
    <property type="term" value="F:DNA-binding transcription factor activity"/>
    <property type="evidence" value="ECO:0007669"/>
    <property type="project" value="InterPro"/>
</dbReference>
<keyword evidence="10" id="KW-1185">Reference proteome</keyword>
<comment type="similarity">
    <text evidence="1">Belongs to the LysR transcriptional regulatory family.</text>
</comment>
<gene>
    <name evidence="9" type="ORF">B5M45_21210</name>
</gene>
<keyword evidence="5" id="KW-0804">Transcription</keyword>
<protein>
    <recommendedName>
        <fullName evidence="6">Probable hydrogen peroxide-inducible genes activator</fullName>
    </recommendedName>
</protein>
<feature type="domain" description="HTH lysR-type" evidence="8">
    <location>
        <begin position="6"/>
        <end position="63"/>
    </location>
</feature>